<comment type="caution">
    <text evidence="2">The sequence shown here is derived from an EMBL/GenBank/DDBJ whole genome shotgun (WGS) entry which is preliminary data.</text>
</comment>
<protein>
    <submittedName>
        <fullName evidence="2">DUF3500 domain-containing protein</fullName>
    </submittedName>
</protein>
<proteinExistence type="predicted"/>
<evidence type="ECO:0000313" key="3">
    <source>
        <dbReference type="Proteomes" id="UP001180737"/>
    </source>
</evidence>
<dbReference type="Proteomes" id="UP001180737">
    <property type="component" value="Unassembled WGS sequence"/>
</dbReference>
<feature type="compositionally biased region" description="Low complexity" evidence="1">
    <location>
        <begin position="72"/>
        <end position="87"/>
    </location>
</feature>
<dbReference type="RefSeq" id="WP_311592626.1">
    <property type="nucleotide sequence ID" value="NZ_JAVRFJ010000050.1"/>
</dbReference>
<sequence>MLGDLTDEREAAAMKVMKAALSKKGYEQLVEIREADDYLAAAEDSGGTPSPRPTPTGTPGRGPSDGPGGAPGAAPSTSARSTTTSPSQPALTQRLNGGHGRGPLVLQRLIDFSSQSNCIGTPVRVGEMLTFLPA</sequence>
<feature type="region of interest" description="Disordered" evidence="1">
    <location>
        <begin position="37"/>
        <end position="102"/>
    </location>
</feature>
<evidence type="ECO:0000313" key="2">
    <source>
        <dbReference type="EMBL" id="MDT0573411.1"/>
    </source>
</evidence>
<keyword evidence="3" id="KW-1185">Reference proteome</keyword>
<feature type="compositionally biased region" description="Gly residues" evidence="1">
    <location>
        <begin position="59"/>
        <end position="71"/>
    </location>
</feature>
<organism evidence="2 3">
    <name type="scientific">Streptomyces gottesmaniae</name>
    <dbReference type="NCBI Taxonomy" id="3075518"/>
    <lineage>
        <taxon>Bacteria</taxon>
        <taxon>Bacillati</taxon>
        <taxon>Actinomycetota</taxon>
        <taxon>Actinomycetes</taxon>
        <taxon>Kitasatosporales</taxon>
        <taxon>Streptomycetaceae</taxon>
        <taxon>Streptomyces</taxon>
    </lineage>
</organism>
<dbReference type="EMBL" id="JAVRFJ010000050">
    <property type="protein sequence ID" value="MDT0573411.1"/>
    <property type="molecule type" value="Genomic_DNA"/>
</dbReference>
<name>A0ABU2ZB15_9ACTN</name>
<accession>A0ABU2ZB15</accession>
<gene>
    <name evidence="2" type="ORF">RM704_39235</name>
</gene>
<reference evidence="2" key="1">
    <citation type="submission" date="2024-05" db="EMBL/GenBank/DDBJ databases">
        <title>30 novel species of actinomycetes from the DSMZ collection.</title>
        <authorList>
            <person name="Nouioui I."/>
        </authorList>
    </citation>
    <scope>NUCLEOTIDE SEQUENCE</scope>
    <source>
        <strain evidence="2">DSM 3412</strain>
    </source>
</reference>
<evidence type="ECO:0000256" key="1">
    <source>
        <dbReference type="SAM" id="MobiDB-lite"/>
    </source>
</evidence>